<name>A0ABV1G6K5_9FIRM</name>
<sequence length="155" mass="17467">MFEKFSVIDLIKTRSASVCTFAGNIVKFNVQTAQELHFPEYIQFLIEPKSKQFAIRACKEDAPNAVRFSKPEGAQKAQIKISNATVVDMVRKLMDWNAEDNWNVPGIYFADEQGIMYALESAYAPRSKGGWAARREREAAAAIAEDIIDNEEVDN</sequence>
<dbReference type="RefSeq" id="WP_349135743.1">
    <property type="nucleotide sequence ID" value="NZ_JBBMFF010000208.1"/>
</dbReference>
<organism evidence="1 2">
    <name type="scientific">Faecousia intestinalis</name>
    <dbReference type="NCBI Taxonomy" id="3133167"/>
    <lineage>
        <taxon>Bacteria</taxon>
        <taxon>Bacillati</taxon>
        <taxon>Bacillota</taxon>
        <taxon>Clostridia</taxon>
        <taxon>Eubacteriales</taxon>
        <taxon>Oscillospiraceae</taxon>
        <taxon>Faecousia</taxon>
    </lineage>
</organism>
<protein>
    <submittedName>
        <fullName evidence="1">Uncharacterized protein</fullName>
    </submittedName>
</protein>
<dbReference type="EMBL" id="JBBMFF010000208">
    <property type="protein sequence ID" value="MEQ2511042.1"/>
    <property type="molecule type" value="Genomic_DNA"/>
</dbReference>
<keyword evidence="2" id="KW-1185">Reference proteome</keyword>
<accession>A0ABV1G6K5</accession>
<gene>
    <name evidence="1" type="ORF">WMO66_07250</name>
</gene>
<evidence type="ECO:0000313" key="1">
    <source>
        <dbReference type="EMBL" id="MEQ2511042.1"/>
    </source>
</evidence>
<evidence type="ECO:0000313" key="2">
    <source>
        <dbReference type="Proteomes" id="UP001491552"/>
    </source>
</evidence>
<proteinExistence type="predicted"/>
<reference evidence="1 2" key="1">
    <citation type="submission" date="2024-03" db="EMBL/GenBank/DDBJ databases">
        <title>Human intestinal bacterial collection.</title>
        <authorList>
            <person name="Pauvert C."/>
            <person name="Hitch T.C.A."/>
            <person name="Clavel T."/>
        </authorList>
    </citation>
    <scope>NUCLEOTIDE SEQUENCE [LARGE SCALE GENOMIC DNA]</scope>
    <source>
        <strain evidence="1 2">CLA-AA-H192</strain>
    </source>
</reference>
<comment type="caution">
    <text evidence="1">The sequence shown here is derived from an EMBL/GenBank/DDBJ whole genome shotgun (WGS) entry which is preliminary data.</text>
</comment>
<dbReference type="Proteomes" id="UP001491552">
    <property type="component" value="Unassembled WGS sequence"/>
</dbReference>